<accession>A0A062VCV5</accession>
<evidence type="ECO:0000313" key="1">
    <source>
        <dbReference type="EMBL" id="KCZ73469.1"/>
    </source>
</evidence>
<evidence type="ECO:0008006" key="3">
    <source>
        <dbReference type="Google" id="ProtNLM"/>
    </source>
</evidence>
<dbReference type="EMBL" id="JMIY01000001">
    <property type="protein sequence ID" value="KCZ73469.1"/>
    <property type="molecule type" value="Genomic_DNA"/>
</dbReference>
<proteinExistence type="predicted"/>
<dbReference type="RefSeq" id="WP_157833912.1">
    <property type="nucleotide sequence ID" value="NZ_JMIY01000001.1"/>
</dbReference>
<organism evidence="1 2">
    <name type="scientific">Candidatus Methanoperedens nitratireducens</name>
    <dbReference type="NCBI Taxonomy" id="1392998"/>
    <lineage>
        <taxon>Archaea</taxon>
        <taxon>Methanobacteriati</taxon>
        <taxon>Methanobacteriota</taxon>
        <taxon>Stenosarchaea group</taxon>
        <taxon>Methanomicrobia</taxon>
        <taxon>Methanosarcinales</taxon>
        <taxon>ANME-2 cluster</taxon>
        <taxon>Candidatus Methanoperedentaceae</taxon>
        <taxon>Candidatus Methanoperedens</taxon>
    </lineage>
</organism>
<dbReference type="InterPro" id="IPR037914">
    <property type="entry name" value="SpoVT-AbrB_sf"/>
</dbReference>
<dbReference type="SUPFAM" id="SSF89447">
    <property type="entry name" value="AbrB/MazE/MraZ-like"/>
    <property type="match status" value="1"/>
</dbReference>
<reference evidence="1 2" key="1">
    <citation type="journal article" date="2013" name="Nature">
        <title>Anaerobic oxidation of methane coupled to nitrate reduction in a novel archaeal lineage.</title>
        <authorList>
            <person name="Haroon M.F."/>
            <person name="Hu S."/>
            <person name="Shi Y."/>
            <person name="Imelfort M."/>
            <person name="Keller J."/>
            <person name="Hugenholtz P."/>
            <person name="Yuan Z."/>
            <person name="Tyson G.W."/>
        </authorList>
    </citation>
    <scope>NUCLEOTIDE SEQUENCE [LARGE SCALE GENOMIC DNA]</scope>
    <source>
        <strain evidence="1 2">ANME-2d</strain>
    </source>
</reference>
<comment type="caution">
    <text evidence="1">The sequence shown here is derived from an EMBL/GenBank/DDBJ whole genome shotgun (WGS) entry which is preliminary data.</text>
</comment>
<keyword evidence="2" id="KW-1185">Reference proteome</keyword>
<name>A0A062VCV5_9EURY</name>
<dbReference type="Proteomes" id="UP000027153">
    <property type="component" value="Unassembled WGS sequence"/>
</dbReference>
<dbReference type="AlphaFoldDB" id="A0A062VCV5"/>
<gene>
    <name evidence="1" type="ORF">ANME2D_00537</name>
</gene>
<evidence type="ECO:0000313" key="2">
    <source>
        <dbReference type="Proteomes" id="UP000027153"/>
    </source>
</evidence>
<protein>
    <recommendedName>
        <fullName evidence="3">SpoVT-AbrB domain-containing protein</fullName>
    </recommendedName>
</protein>
<sequence length="53" mass="6238">MVNMTKTIIQIKDATQRRVVIPKEVWDIEGLQKDDYIEIDIKKIEKPKQEPTA</sequence>